<dbReference type="Pfam" id="PF06725">
    <property type="entry name" value="3D"/>
    <property type="match status" value="1"/>
</dbReference>
<feature type="chain" id="PRO_5007572928" description="3D domain-containing protein" evidence="1">
    <location>
        <begin position="37"/>
        <end position="250"/>
    </location>
</feature>
<comment type="caution">
    <text evidence="3">The sequence shown here is derived from an EMBL/GenBank/DDBJ whole genome shotgun (WGS) entry which is preliminary data.</text>
</comment>
<dbReference type="GO" id="GO:0019867">
    <property type="term" value="C:outer membrane"/>
    <property type="evidence" value="ECO:0007669"/>
    <property type="project" value="InterPro"/>
</dbReference>
<feature type="domain" description="3D" evidence="2">
    <location>
        <begin position="113"/>
        <end position="171"/>
    </location>
</feature>
<accession>A0A150WI36</accession>
<sequence length="250" mass="27008">MRNQNGREKNKRSALKTTVQVFAVGAMMIAANASNAQLCPKNIATTTTYFVPHIKDYCSSPTPCAAFKKEVRMQGSGTLSGGRVLTYTGKILKMDNCDTAIGASGKCLIPFISVAADPRHHSMGDIIQMPSLKGKIITLPNGKRMTHPGYLIVHDTGGAIKGANRFDIFTGGFNMNNDFNAFGTLGSPDMQMVDKSDCASRKQFTVIRRSAPNYENALIAIEDSVSESIEEKKVMYASVMESAPARAGIQ</sequence>
<feature type="signal peptide" evidence="1">
    <location>
        <begin position="1"/>
        <end position="36"/>
    </location>
</feature>
<dbReference type="InterPro" id="IPR010611">
    <property type="entry name" value="3D_dom"/>
</dbReference>
<dbReference type="RefSeq" id="WP_063243724.1">
    <property type="nucleotide sequence ID" value="NZ_LUKF01000014.1"/>
</dbReference>
<keyword evidence="1" id="KW-0732">Signal</keyword>
<dbReference type="OrthoDB" id="9783686at2"/>
<dbReference type="CDD" id="cd22785">
    <property type="entry name" value="DPBB_MltA-like"/>
    <property type="match status" value="1"/>
</dbReference>
<evidence type="ECO:0000313" key="3">
    <source>
        <dbReference type="EMBL" id="KYG63371.1"/>
    </source>
</evidence>
<dbReference type="SUPFAM" id="SSF50685">
    <property type="entry name" value="Barwin-like endoglucanases"/>
    <property type="match status" value="1"/>
</dbReference>
<evidence type="ECO:0000313" key="4">
    <source>
        <dbReference type="Proteomes" id="UP000075391"/>
    </source>
</evidence>
<dbReference type="AlphaFoldDB" id="A0A150WI36"/>
<dbReference type="EMBL" id="LUKF01000014">
    <property type="protein sequence ID" value="KYG63371.1"/>
    <property type="molecule type" value="Genomic_DNA"/>
</dbReference>
<dbReference type="GO" id="GO:0004553">
    <property type="term" value="F:hydrolase activity, hydrolyzing O-glycosyl compounds"/>
    <property type="evidence" value="ECO:0007669"/>
    <property type="project" value="InterPro"/>
</dbReference>
<organism evidence="3 4">
    <name type="scientific">Bdellovibrio bacteriovorus</name>
    <dbReference type="NCBI Taxonomy" id="959"/>
    <lineage>
        <taxon>Bacteria</taxon>
        <taxon>Pseudomonadati</taxon>
        <taxon>Bdellovibrionota</taxon>
        <taxon>Bdellovibrionia</taxon>
        <taxon>Bdellovibrionales</taxon>
        <taxon>Pseudobdellovibrionaceae</taxon>
        <taxon>Bdellovibrio</taxon>
    </lineage>
</organism>
<proteinExistence type="predicted"/>
<dbReference type="Gene3D" id="2.40.40.10">
    <property type="entry name" value="RlpA-like domain"/>
    <property type="match status" value="1"/>
</dbReference>
<evidence type="ECO:0000256" key="1">
    <source>
        <dbReference type="SAM" id="SignalP"/>
    </source>
</evidence>
<dbReference type="GO" id="GO:0009254">
    <property type="term" value="P:peptidoglycan turnover"/>
    <property type="evidence" value="ECO:0007669"/>
    <property type="project" value="InterPro"/>
</dbReference>
<protein>
    <recommendedName>
        <fullName evidence="2">3D domain-containing protein</fullName>
    </recommendedName>
</protein>
<reference evidence="3 4" key="1">
    <citation type="submission" date="2016-03" db="EMBL/GenBank/DDBJ databases">
        <authorList>
            <person name="Ploux O."/>
        </authorList>
    </citation>
    <scope>NUCLEOTIDE SEQUENCE [LARGE SCALE GENOMIC DNA]</scope>
    <source>
        <strain evidence="3 4">BER2</strain>
    </source>
</reference>
<evidence type="ECO:0000259" key="2">
    <source>
        <dbReference type="Pfam" id="PF06725"/>
    </source>
</evidence>
<name>A0A150WI36_BDEBC</name>
<dbReference type="InterPro" id="IPR036908">
    <property type="entry name" value="RlpA-like_sf"/>
</dbReference>
<gene>
    <name evidence="3" type="ORF">AZI85_04885</name>
</gene>
<dbReference type="Proteomes" id="UP000075391">
    <property type="component" value="Unassembled WGS sequence"/>
</dbReference>